<sequence>MLKLFKLLRKSADKDDFRVTHPAEPSKTSSKLYVSYDPTHILKKERNQLLERNFKWEGEKIDFSLIKLLFAKTLNDGLPLCRFLTRGHIDPTYFEKMKVAYARDIFKPEVVAEFRCMKDMFQRGLENVVPLTNFLEFF</sequence>
<name>E9GHA5_DAPPU</name>
<dbReference type="OrthoDB" id="8190203at2759"/>
<dbReference type="InterPro" id="IPR048366">
    <property type="entry name" value="TNP-like_GBD"/>
</dbReference>
<proteinExistence type="predicted"/>
<dbReference type="PhylomeDB" id="E9GHA5"/>
<gene>
    <name evidence="2" type="ORF">DAPPUDRAFT_317900</name>
</gene>
<evidence type="ECO:0000259" key="1">
    <source>
        <dbReference type="Pfam" id="PF21788"/>
    </source>
</evidence>
<accession>E9GHA5</accession>
<keyword evidence="3" id="KW-1185">Reference proteome</keyword>
<protein>
    <recommendedName>
        <fullName evidence="1">Transposable element P transposase-like GTP-binding insertion domain-containing protein</fullName>
    </recommendedName>
</protein>
<dbReference type="AlphaFoldDB" id="E9GHA5"/>
<dbReference type="InParanoid" id="E9GHA5"/>
<dbReference type="KEGG" id="dpx:DAPPUDRAFT_317900"/>
<dbReference type="HOGENOM" id="CLU_1857283_0_0_1"/>
<organism evidence="2 3">
    <name type="scientific">Daphnia pulex</name>
    <name type="common">Water flea</name>
    <dbReference type="NCBI Taxonomy" id="6669"/>
    <lineage>
        <taxon>Eukaryota</taxon>
        <taxon>Metazoa</taxon>
        <taxon>Ecdysozoa</taxon>
        <taxon>Arthropoda</taxon>
        <taxon>Crustacea</taxon>
        <taxon>Branchiopoda</taxon>
        <taxon>Diplostraca</taxon>
        <taxon>Cladocera</taxon>
        <taxon>Anomopoda</taxon>
        <taxon>Daphniidae</taxon>
        <taxon>Daphnia</taxon>
    </lineage>
</organism>
<dbReference type="Pfam" id="PF21788">
    <property type="entry name" value="TNP-like_GBD"/>
    <property type="match status" value="1"/>
</dbReference>
<feature type="domain" description="Transposable element P transposase-like GTP-binding insertion" evidence="1">
    <location>
        <begin position="40"/>
        <end position="137"/>
    </location>
</feature>
<reference evidence="2 3" key="1">
    <citation type="journal article" date="2011" name="Science">
        <title>The ecoresponsive genome of Daphnia pulex.</title>
        <authorList>
            <person name="Colbourne J.K."/>
            <person name="Pfrender M.E."/>
            <person name="Gilbert D."/>
            <person name="Thomas W.K."/>
            <person name="Tucker A."/>
            <person name="Oakley T.H."/>
            <person name="Tokishita S."/>
            <person name="Aerts A."/>
            <person name="Arnold G.J."/>
            <person name="Basu M.K."/>
            <person name="Bauer D.J."/>
            <person name="Caceres C.E."/>
            <person name="Carmel L."/>
            <person name="Casola C."/>
            <person name="Choi J.H."/>
            <person name="Detter J.C."/>
            <person name="Dong Q."/>
            <person name="Dusheyko S."/>
            <person name="Eads B.D."/>
            <person name="Frohlich T."/>
            <person name="Geiler-Samerotte K.A."/>
            <person name="Gerlach D."/>
            <person name="Hatcher P."/>
            <person name="Jogdeo S."/>
            <person name="Krijgsveld J."/>
            <person name="Kriventseva E.V."/>
            <person name="Kultz D."/>
            <person name="Laforsch C."/>
            <person name="Lindquist E."/>
            <person name="Lopez J."/>
            <person name="Manak J.R."/>
            <person name="Muller J."/>
            <person name="Pangilinan J."/>
            <person name="Patwardhan R.P."/>
            <person name="Pitluck S."/>
            <person name="Pritham E.J."/>
            <person name="Rechtsteiner A."/>
            <person name="Rho M."/>
            <person name="Rogozin I.B."/>
            <person name="Sakarya O."/>
            <person name="Salamov A."/>
            <person name="Schaack S."/>
            <person name="Shapiro H."/>
            <person name="Shiga Y."/>
            <person name="Skalitzky C."/>
            <person name="Smith Z."/>
            <person name="Souvorov A."/>
            <person name="Sung W."/>
            <person name="Tang Z."/>
            <person name="Tsuchiya D."/>
            <person name="Tu H."/>
            <person name="Vos H."/>
            <person name="Wang M."/>
            <person name="Wolf Y.I."/>
            <person name="Yamagata H."/>
            <person name="Yamada T."/>
            <person name="Ye Y."/>
            <person name="Shaw J.R."/>
            <person name="Andrews J."/>
            <person name="Crease T.J."/>
            <person name="Tang H."/>
            <person name="Lucas S.M."/>
            <person name="Robertson H.M."/>
            <person name="Bork P."/>
            <person name="Koonin E.V."/>
            <person name="Zdobnov E.M."/>
            <person name="Grigoriev I.V."/>
            <person name="Lynch M."/>
            <person name="Boore J.L."/>
        </authorList>
    </citation>
    <scope>NUCLEOTIDE SEQUENCE [LARGE SCALE GENOMIC DNA]</scope>
</reference>
<dbReference type="Proteomes" id="UP000000305">
    <property type="component" value="Unassembled WGS sequence"/>
</dbReference>
<evidence type="ECO:0000313" key="3">
    <source>
        <dbReference type="Proteomes" id="UP000000305"/>
    </source>
</evidence>
<evidence type="ECO:0000313" key="2">
    <source>
        <dbReference type="EMBL" id="EFX81163.1"/>
    </source>
</evidence>
<dbReference type="EMBL" id="GL732544">
    <property type="protein sequence ID" value="EFX81163.1"/>
    <property type="molecule type" value="Genomic_DNA"/>
</dbReference>